<evidence type="ECO:0000256" key="1">
    <source>
        <dbReference type="SAM" id="MobiDB-lite"/>
    </source>
</evidence>
<keyword evidence="3" id="KW-1185">Reference proteome</keyword>
<feature type="compositionally biased region" description="Polar residues" evidence="1">
    <location>
        <begin position="77"/>
        <end position="88"/>
    </location>
</feature>
<sequence>MTQGNYRQDFDITRGKSRAFARRSPGAVSIKAQDGAGGPRPGCAFEVSGGSRLPSRARHQALALSKQPSHRHCASPASHSSIVASNSAVPPAHPPHRLATPPTDAVTAPHSLTPSPAPLDAAARRITTAAIAAAAAACDRPASARGQPTDNVHTQGRDRLPAV</sequence>
<proteinExistence type="predicted"/>
<evidence type="ECO:0000313" key="2">
    <source>
        <dbReference type="EMBL" id="KAF2772657.1"/>
    </source>
</evidence>
<dbReference type="AlphaFoldDB" id="A0A6G1LID6"/>
<feature type="region of interest" description="Disordered" evidence="1">
    <location>
        <begin position="65"/>
        <end position="113"/>
    </location>
</feature>
<evidence type="ECO:0000313" key="3">
    <source>
        <dbReference type="Proteomes" id="UP000799436"/>
    </source>
</evidence>
<accession>A0A6G1LID6</accession>
<gene>
    <name evidence="2" type="ORF">EJ03DRAFT_189908</name>
</gene>
<protein>
    <submittedName>
        <fullName evidence="2">Uncharacterized protein</fullName>
    </submittedName>
</protein>
<dbReference type="Proteomes" id="UP000799436">
    <property type="component" value="Unassembled WGS sequence"/>
</dbReference>
<organism evidence="2 3">
    <name type="scientific">Teratosphaeria nubilosa</name>
    <dbReference type="NCBI Taxonomy" id="161662"/>
    <lineage>
        <taxon>Eukaryota</taxon>
        <taxon>Fungi</taxon>
        <taxon>Dikarya</taxon>
        <taxon>Ascomycota</taxon>
        <taxon>Pezizomycotina</taxon>
        <taxon>Dothideomycetes</taxon>
        <taxon>Dothideomycetidae</taxon>
        <taxon>Mycosphaerellales</taxon>
        <taxon>Teratosphaeriaceae</taxon>
        <taxon>Teratosphaeria</taxon>
    </lineage>
</organism>
<feature type="region of interest" description="Disordered" evidence="1">
    <location>
        <begin position="139"/>
        <end position="163"/>
    </location>
</feature>
<reference evidence="2" key="1">
    <citation type="journal article" date="2020" name="Stud. Mycol.">
        <title>101 Dothideomycetes genomes: a test case for predicting lifestyles and emergence of pathogens.</title>
        <authorList>
            <person name="Haridas S."/>
            <person name="Albert R."/>
            <person name="Binder M."/>
            <person name="Bloem J."/>
            <person name="Labutti K."/>
            <person name="Salamov A."/>
            <person name="Andreopoulos B."/>
            <person name="Baker S."/>
            <person name="Barry K."/>
            <person name="Bills G."/>
            <person name="Bluhm B."/>
            <person name="Cannon C."/>
            <person name="Castanera R."/>
            <person name="Culley D."/>
            <person name="Daum C."/>
            <person name="Ezra D."/>
            <person name="Gonzalez J."/>
            <person name="Henrissat B."/>
            <person name="Kuo A."/>
            <person name="Liang C."/>
            <person name="Lipzen A."/>
            <person name="Lutzoni F."/>
            <person name="Magnuson J."/>
            <person name="Mondo S."/>
            <person name="Nolan M."/>
            <person name="Ohm R."/>
            <person name="Pangilinan J."/>
            <person name="Park H.-J."/>
            <person name="Ramirez L."/>
            <person name="Alfaro M."/>
            <person name="Sun H."/>
            <person name="Tritt A."/>
            <person name="Yoshinaga Y."/>
            <person name="Zwiers L.-H."/>
            <person name="Turgeon B."/>
            <person name="Goodwin S."/>
            <person name="Spatafora J."/>
            <person name="Crous P."/>
            <person name="Grigoriev I."/>
        </authorList>
    </citation>
    <scope>NUCLEOTIDE SEQUENCE</scope>
    <source>
        <strain evidence="2">CBS 116005</strain>
    </source>
</reference>
<name>A0A6G1LID6_9PEZI</name>
<feature type="region of interest" description="Disordered" evidence="1">
    <location>
        <begin position="1"/>
        <end position="43"/>
    </location>
</feature>
<dbReference type="EMBL" id="ML995814">
    <property type="protein sequence ID" value="KAF2772657.1"/>
    <property type="molecule type" value="Genomic_DNA"/>
</dbReference>